<sequence>MLKRSVVNPPSAPSFTDQEPPLDVATDLIPRKRRRDPRPGVVIHEPETEHVSVTPIHTTTTEPTEPSPQVRKSIARSSSHTEDLDYDSFLAGEQMIRANRGKNVLPEDEPIDIVKLKSRVFELEQDYLSNTLLIQELKTYNELKDKKIKDLETNMGHLSAIVLNLKQKLQNKFKREFVDESSPSTTSKPTPEISEAEFDELTRSREEGLRKYFAGDTGFKVSIAKSRELMMITDRTIQEAKDAAKFKPTRFIVDVGDSRFNYEGDRSGIVCWGYDEVMEMWWLRRKLTKRIEYDDHPSSFKSLTVVNMHVKKGLSNMTLAKSVKIKKKTNSLGSPIDIDVYEVKWPATEWMKKVPILLDLPEGVLNSFKFWAFDEHTYGVIINCRDVEYTFYDPIDLMCLSEKDIKFLNSPEMKVDQDHLEDDLEFVVYTRVIVKNEAWSGGKGDSSTLMIKCGESDEPTKEKRAEETQN</sequence>
<feature type="region of interest" description="Disordered" evidence="1">
    <location>
        <begin position="1"/>
        <end position="79"/>
    </location>
</feature>
<accession>A0A5N6NVU5</accession>
<dbReference type="EMBL" id="SZYD01000008">
    <property type="protein sequence ID" value="KAD5507811.1"/>
    <property type="molecule type" value="Genomic_DNA"/>
</dbReference>
<dbReference type="Proteomes" id="UP000326396">
    <property type="component" value="Linkage Group LG16"/>
</dbReference>
<evidence type="ECO:0000313" key="2">
    <source>
        <dbReference type="EMBL" id="KAD5507811.1"/>
    </source>
</evidence>
<protein>
    <submittedName>
        <fullName evidence="2">Uncharacterized protein</fullName>
    </submittedName>
</protein>
<evidence type="ECO:0000256" key="1">
    <source>
        <dbReference type="SAM" id="MobiDB-lite"/>
    </source>
</evidence>
<dbReference type="AlphaFoldDB" id="A0A5N6NVU5"/>
<feature type="compositionally biased region" description="Low complexity" evidence="1">
    <location>
        <begin position="51"/>
        <end position="68"/>
    </location>
</feature>
<reference evidence="2 3" key="1">
    <citation type="submission" date="2019-05" db="EMBL/GenBank/DDBJ databases">
        <title>Mikania micrantha, genome provides insights into the molecular mechanism of rapid growth.</title>
        <authorList>
            <person name="Liu B."/>
        </authorList>
    </citation>
    <scope>NUCLEOTIDE SEQUENCE [LARGE SCALE GENOMIC DNA]</scope>
    <source>
        <strain evidence="2">NLD-2019</strain>
        <tissue evidence="2">Leaf</tissue>
    </source>
</reference>
<evidence type="ECO:0000313" key="3">
    <source>
        <dbReference type="Proteomes" id="UP000326396"/>
    </source>
</evidence>
<keyword evidence="3" id="KW-1185">Reference proteome</keyword>
<proteinExistence type="predicted"/>
<comment type="caution">
    <text evidence="2">The sequence shown here is derived from an EMBL/GenBank/DDBJ whole genome shotgun (WGS) entry which is preliminary data.</text>
</comment>
<gene>
    <name evidence="2" type="ORF">E3N88_15514</name>
</gene>
<feature type="region of interest" description="Disordered" evidence="1">
    <location>
        <begin position="450"/>
        <end position="470"/>
    </location>
</feature>
<name>A0A5N6NVU5_9ASTR</name>
<feature type="compositionally biased region" description="Basic and acidic residues" evidence="1">
    <location>
        <begin position="454"/>
        <end position="470"/>
    </location>
</feature>
<organism evidence="2 3">
    <name type="scientific">Mikania micrantha</name>
    <name type="common">bitter vine</name>
    <dbReference type="NCBI Taxonomy" id="192012"/>
    <lineage>
        <taxon>Eukaryota</taxon>
        <taxon>Viridiplantae</taxon>
        <taxon>Streptophyta</taxon>
        <taxon>Embryophyta</taxon>
        <taxon>Tracheophyta</taxon>
        <taxon>Spermatophyta</taxon>
        <taxon>Magnoliopsida</taxon>
        <taxon>eudicotyledons</taxon>
        <taxon>Gunneridae</taxon>
        <taxon>Pentapetalae</taxon>
        <taxon>asterids</taxon>
        <taxon>campanulids</taxon>
        <taxon>Asterales</taxon>
        <taxon>Asteraceae</taxon>
        <taxon>Asteroideae</taxon>
        <taxon>Heliantheae alliance</taxon>
        <taxon>Eupatorieae</taxon>
        <taxon>Mikania</taxon>
    </lineage>
</organism>